<dbReference type="Proteomes" id="UP000000305">
    <property type="component" value="Unassembled WGS sequence"/>
</dbReference>
<evidence type="ECO:0000313" key="2">
    <source>
        <dbReference type="EMBL" id="EFX64618.1"/>
    </source>
</evidence>
<feature type="compositionally biased region" description="Basic and acidic residues" evidence="1">
    <location>
        <begin position="154"/>
        <end position="163"/>
    </location>
</feature>
<dbReference type="InParanoid" id="E9HUG3"/>
<dbReference type="EMBL" id="GL732809">
    <property type="protein sequence ID" value="EFX64618.1"/>
    <property type="molecule type" value="Genomic_DNA"/>
</dbReference>
<name>E9HUG3_DAPPU</name>
<keyword evidence="3" id="KW-1185">Reference proteome</keyword>
<gene>
    <name evidence="2" type="ORF">DAPPUDRAFT_334010</name>
</gene>
<reference evidence="2 3" key="1">
    <citation type="journal article" date="2011" name="Science">
        <title>The ecoresponsive genome of Daphnia pulex.</title>
        <authorList>
            <person name="Colbourne J.K."/>
            <person name="Pfrender M.E."/>
            <person name="Gilbert D."/>
            <person name="Thomas W.K."/>
            <person name="Tucker A."/>
            <person name="Oakley T.H."/>
            <person name="Tokishita S."/>
            <person name="Aerts A."/>
            <person name="Arnold G.J."/>
            <person name="Basu M.K."/>
            <person name="Bauer D.J."/>
            <person name="Caceres C.E."/>
            <person name="Carmel L."/>
            <person name="Casola C."/>
            <person name="Choi J.H."/>
            <person name="Detter J.C."/>
            <person name="Dong Q."/>
            <person name="Dusheyko S."/>
            <person name="Eads B.D."/>
            <person name="Frohlich T."/>
            <person name="Geiler-Samerotte K.A."/>
            <person name="Gerlach D."/>
            <person name="Hatcher P."/>
            <person name="Jogdeo S."/>
            <person name="Krijgsveld J."/>
            <person name="Kriventseva E.V."/>
            <person name="Kultz D."/>
            <person name="Laforsch C."/>
            <person name="Lindquist E."/>
            <person name="Lopez J."/>
            <person name="Manak J.R."/>
            <person name="Muller J."/>
            <person name="Pangilinan J."/>
            <person name="Patwardhan R.P."/>
            <person name="Pitluck S."/>
            <person name="Pritham E.J."/>
            <person name="Rechtsteiner A."/>
            <person name="Rho M."/>
            <person name="Rogozin I.B."/>
            <person name="Sakarya O."/>
            <person name="Salamov A."/>
            <person name="Schaack S."/>
            <person name="Shapiro H."/>
            <person name="Shiga Y."/>
            <person name="Skalitzky C."/>
            <person name="Smith Z."/>
            <person name="Souvorov A."/>
            <person name="Sung W."/>
            <person name="Tang Z."/>
            <person name="Tsuchiya D."/>
            <person name="Tu H."/>
            <person name="Vos H."/>
            <person name="Wang M."/>
            <person name="Wolf Y.I."/>
            <person name="Yamagata H."/>
            <person name="Yamada T."/>
            <person name="Ye Y."/>
            <person name="Shaw J.R."/>
            <person name="Andrews J."/>
            <person name="Crease T.J."/>
            <person name="Tang H."/>
            <person name="Lucas S.M."/>
            <person name="Robertson H.M."/>
            <person name="Bork P."/>
            <person name="Koonin E.V."/>
            <person name="Zdobnov E.M."/>
            <person name="Grigoriev I.V."/>
            <person name="Lynch M."/>
            <person name="Boore J.L."/>
        </authorList>
    </citation>
    <scope>NUCLEOTIDE SEQUENCE [LARGE SCALE GENOMIC DNA]</scope>
</reference>
<feature type="region of interest" description="Disordered" evidence="1">
    <location>
        <begin position="84"/>
        <end position="163"/>
    </location>
</feature>
<evidence type="ECO:0000256" key="1">
    <source>
        <dbReference type="SAM" id="MobiDB-lite"/>
    </source>
</evidence>
<dbReference type="HOGENOM" id="CLU_1628725_0_0_1"/>
<feature type="compositionally biased region" description="Acidic residues" evidence="1">
    <location>
        <begin position="87"/>
        <end position="125"/>
    </location>
</feature>
<dbReference type="AlphaFoldDB" id="E9HUG3"/>
<proteinExistence type="predicted"/>
<organism evidence="2 3">
    <name type="scientific">Daphnia pulex</name>
    <name type="common">Water flea</name>
    <dbReference type="NCBI Taxonomy" id="6669"/>
    <lineage>
        <taxon>Eukaryota</taxon>
        <taxon>Metazoa</taxon>
        <taxon>Ecdysozoa</taxon>
        <taxon>Arthropoda</taxon>
        <taxon>Crustacea</taxon>
        <taxon>Branchiopoda</taxon>
        <taxon>Diplostraca</taxon>
        <taxon>Cladocera</taxon>
        <taxon>Anomopoda</taxon>
        <taxon>Daphniidae</taxon>
        <taxon>Daphnia</taxon>
    </lineage>
</organism>
<feature type="compositionally biased region" description="Basic and acidic residues" evidence="1">
    <location>
        <begin position="135"/>
        <end position="147"/>
    </location>
</feature>
<accession>E9HUG3</accession>
<sequence>MKLNKEMKKKVMDYDPLKELRSYRAQEDSEEKDSVEAGTLMMTWESVITQSKDTRVRKLNFLHSQRRNFACYYELPSEFVYRHENDKLDEESGEHDNSDESPDSETVTEEDNEDEEREDTQEKEEEPNIKQLKHASKDGRGNHEGHIARGRGARGREVRGRFI</sequence>
<protein>
    <submittedName>
        <fullName evidence="2">Uncharacterized protein</fullName>
    </submittedName>
</protein>
<dbReference type="KEGG" id="dpx:DAPPUDRAFT_334010"/>
<evidence type="ECO:0000313" key="3">
    <source>
        <dbReference type="Proteomes" id="UP000000305"/>
    </source>
</evidence>